<dbReference type="GO" id="GO:0004721">
    <property type="term" value="F:phosphoprotein phosphatase activity"/>
    <property type="evidence" value="ECO:0007669"/>
    <property type="project" value="TreeGrafter"/>
</dbReference>
<reference evidence="10" key="2">
    <citation type="submission" date="2021-04" db="EMBL/GenBank/DDBJ databases">
        <authorList>
            <person name="Gilroy R."/>
        </authorList>
    </citation>
    <scope>NUCLEOTIDE SEQUENCE</scope>
    <source>
        <strain evidence="10">USAMLcec2-132</strain>
    </source>
</reference>
<dbReference type="Proteomes" id="UP000823891">
    <property type="component" value="Unassembled WGS sequence"/>
</dbReference>
<dbReference type="GO" id="GO:0000155">
    <property type="term" value="F:phosphorelay sensor kinase activity"/>
    <property type="evidence" value="ECO:0007669"/>
    <property type="project" value="InterPro"/>
</dbReference>
<dbReference type="InterPro" id="IPR003661">
    <property type="entry name" value="HisK_dim/P_dom"/>
</dbReference>
<feature type="transmembrane region" description="Helical" evidence="8">
    <location>
        <begin position="12"/>
        <end position="34"/>
    </location>
</feature>
<keyword evidence="8" id="KW-0472">Membrane</keyword>
<evidence type="ECO:0000256" key="4">
    <source>
        <dbReference type="ARBA" id="ARBA00022553"/>
    </source>
</evidence>
<dbReference type="GO" id="GO:0005886">
    <property type="term" value="C:plasma membrane"/>
    <property type="evidence" value="ECO:0007669"/>
    <property type="project" value="TreeGrafter"/>
</dbReference>
<keyword evidence="8" id="KW-1133">Transmembrane helix</keyword>
<dbReference type="EMBL" id="DWWS01000072">
    <property type="protein sequence ID" value="HJC25767.1"/>
    <property type="molecule type" value="Genomic_DNA"/>
</dbReference>
<evidence type="ECO:0000256" key="1">
    <source>
        <dbReference type="ARBA" id="ARBA00000085"/>
    </source>
</evidence>
<evidence type="ECO:0000313" key="11">
    <source>
        <dbReference type="Proteomes" id="UP000823891"/>
    </source>
</evidence>
<dbReference type="InterPro" id="IPR004358">
    <property type="entry name" value="Sig_transdc_His_kin-like_C"/>
</dbReference>
<dbReference type="SMART" id="SM00388">
    <property type="entry name" value="HisKA"/>
    <property type="match status" value="1"/>
</dbReference>
<comment type="subcellular location">
    <subcellularLocation>
        <location evidence="2">Membrane</location>
    </subcellularLocation>
</comment>
<feature type="transmembrane region" description="Helical" evidence="8">
    <location>
        <begin position="105"/>
        <end position="127"/>
    </location>
</feature>
<dbReference type="CDD" id="cd00082">
    <property type="entry name" value="HisKA"/>
    <property type="match status" value="1"/>
</dbReference>
<dbReference type="SUPFAM" id="SSF47384">
    <property type="entry name" value="Homodimeric domain of signal transducing histidine kinase"/>
    <property type="match status" value="1"/>
</dbReference>
<evidence type="ECO:0000259" key="9">
    <source>
        <dbReference type="PROSITE" id="PS50109"/>
    </source>
</evidence>
<organism evidence="10 11">
    <name type="scientific">Candidatus Eisenbergiella merdavium</name>
    <dbReference type="NCBI Taxonomy" id="2838551"/>
    <lineage>
        <taxon>Bacteria</taxon>
        <taxon>Bacillati</taxon>
        <taxon>Bacillota</taxon>
        <taxon>Clostridia</taxon>
        <taxon>Lachnospirales</taxon>
        <taxon>Lachnospiraceae</taxon>
        <taxon>Eisenbergiella</taxon>
    </lineage>
</organism>
<evidence type="ECO:0000256" key="8">
    <source>
        <dbReference type="SAM" id="Phobius"/>
    </source>
</evidence>
<dbReference type="PRINTS" id="PR00344">
    <property type="entry name" value="BCTRLSENSOR"/>
</dbReference>
<dbReference type="Pfam" id="PF02518">
    <property type="entry name" value="HATPase_c"/>
    <property type="match status" value="1"/>
</dbReference>
<proteinExistence type="predicted"/>
<evidence type="ECO:0000256" key="7">
    <source>
        <dbReference type="ARBA" id="ARBA00023012"/>
    </source>
</evidence>
<name>A0A9D2NJW2_9FIRM</name>
<dbReference type="PANTHER" id="PTHR45453">
    <property type="entry name" value="PHOSPHATE REGULON SENSOR PROTEIN PHOR"/>
    <property type="match status" value="1"/>
</dbReference>
<dbReference type="CDD" id="cd00075">
    <property type="entry name" value="HATPase"/>
    <property type="match status" value="1"/>
</dbReference>
<dbReference type="AlphaFoldDB" id="A0A9D2NJW2"/>
<keyword evidence="8" id="KW-0812">Transmembrane</keyword>
<dbReference type="InterPro" id="IPR036097">
    <property type="entry name" value="HisK_dim/P_sf"/>
</dbReference>
<dbReference type="SMART" id="SM00387">
    <property type="entry name" value="HATPase_c"/>
    <property type="match status" value="1"/>
</dbReference>
<keyword evidence="5" id="KW-0808">Transferase</keyword>
<dbReference type="PANTHER" id="PTHR45453:SF1">
    <property type="entry name" value="PHOSPHATE REGULON SENSOR PROTEIN PHOR"/>
    <property type="match status" value="1"/>
</dbReference>
<evidence type="ECO:0000256" key="5">
    <source>
        <dbReference type="ARBA" id="ARBA00022679"/>
    </source>
</evidence>
<evidence type="ECO:0000256" key="3">
    <source>
        <dbReference type="ARBA" id="ARBA00012438"/>
    </source>
</evidence>
<dbReference type="PROSITE" id="PS50109">
    <property type="entry name" value="HIS_KIN"/>
    <property type="match status" value="1"/>
</dbReference>
<evidence type="ECO:0000256" key="6">
    <source>
        <dbReference type="ARBA" id="ARBA00022777"/>
    </source>
</evidence>
<sequence length="411" mass="46095">MGKLGKETKTLLIAITAICFISFLLAGGIATFLAKNFQQELLRHDYGIAGLLMNNENALSISAFTSQPNENDIELGREALTSVGYDETTSMRFLPVVQTYRNQTMLSTFLLLVFLFGAICLSLFLYLRRQHRAFSDAENTIRQFLDGNITSRIECSQAGDWYSLFHAINEMAAILSAHAENQRQTKEFLQDIISDVSHQMKTPLSALKMYHEIIANHKDDVATVSSFTEKSQREIRRMEDVIYTLLKLARLDAGIIQMEKASENLSVLMQDVLERFETWAEREHKTITFSGKEDVVVSCDALWVSEAIGNIVKNALEHTETGGHIGVKWSQSPFMTQIEISDDGKGIHPEDLYNIFKRFYRSRFSSDVHGIGLGLPLAKSIIEAHGGTISVTSSLGAGTTFTLHFFNLTDE</sequence>
<reference evidence="10" key="1">
    <citation type="journal article" date="2021" name="PeerJ">
        <title>Extensive microbial diversity within the chicken gut microbiome revealed by metagenomics and culture.</title>
        <authorList>
            <person name="Gilroy R."/>
            <person name="Ravi A."/>
            <person name="Getino M."/>
            <person name="Pursley I."/>
            <person name="Horton D.L."/>
            <person name="Alikhan N.F."/>
            <person name="Baker D."/>
            <person name="Gharbi K."/>
            <person name="Hall N."/>
            <person name="Watson M."/>
            <person name="Adriaenssens E.M."/>
            <person name="Foster-Nyarko E."/>
            <person name="Jarju S."/>
            <person name="Secka A."/>
            <person name="Antonio M."/>
            <person name="Oren A."/>
            <person name="Chaudhuri R.R."/>
            <person name="La Ragione R."/>
            <person name="Hildebrand F."/>
            <person name="Pallen M.J."/>
        </authorList>
    </citation>
    <scope>NUCLEOTIDE SEQUENCE</scope>
    <source>
        <strain evidence="10">USAMLcec2-132</strain>
    </source>
</reference>
<dbReference type="Pfam" id="PF00512">
    <property type="entry name" value="HisKA"/>
    <property type="match status" value="1"/>
</dbReference>
<dbReference type="InterPro" id="IPR050351">
    <property type="entry name" value="BphY/WalK/GraS-like"/>
</dbReference>
<gene>
    <name evidence="10" type="ORF">H9761_19070</name>
</gene>
<dbReference type="InterPro" id="IPR036890">
    <property type="entry name" value="HATPase_C_sf"/>
</dbReference>
<dbReference type="Gene3D" id="3.30.565.10">
    <property type="entry name" value="Histidine kinase-like ATPase, C-terminal domain"/>
    <property type="match status" value="1"/>
</dbReference>
<keyword evidence="4" id="KW-0597">Phosphoprotein</keyword>
<dbReference type="SUPFAM" id="SSF55874">
    <property type="entry name" value="ATPase domain of HSP90 chaperone/DNA topoisomerase II/histidine kinase"/>
    <property type="match status" value="1"/>
</dbReference>
<feature type="domain" description="Histidine kinase" evidence="9">
    <location>
        <begin position="195"/>
        <end position="409"/>
    </location>
</feature>
<comment type="catalytic activity">
    <reaction evidence="1">
        <text>ATP + protein L-histidine = ADP + protein N-phospho-L-histidine.</text>
        <dbReference type="EC" id="2.7.13.3"/>
    </reaction>
</comment>
<dbReference type="Gene3D" id="1.10.287.130">
    <property type="match status" value="1"/>
</dbReference>
<keyword evidence="7" id="KW-0902">Two-component regulatory system</keyword>
<keyword evidence="6 10" id="KW-0418">Kinase</keyword>
<accession>A0A9D2NJW2</accession>
<protein>
    <recommendedName>
        <fullName evidence="3">histidine kinase</fullName>
        <ecNumber evidence="3">2.7.13.3</ecNumber>
    </recommendedName>
</protein>
<dbReference type="InterPro" id="IPR003594">
    <property type="entry name" value="HATPase_dom"/>
</dbReference>
<evidence type="ECO:0000313" key="10">
    <source>
        <dbReference type="EMBL" id="HJC25767.1"/>
    </source>
</evidence>
<evidence type="ECO:0000256" key="2">
    <source>
        <dbReference type="ARBA" id="ARBA00004370"/>
    </source>
</evidence>
<dbReference type="EC" id="2.7.13.3" evidence="3"/>
<dbReference type="InterPro" id="IPR005467">
    <property type="entry name" value="His_kinase_dom"/>
</dbReference>
<comment type="caution">
    <text evidence="10">The sequence shown here is derived from an EMBL/GenBank/DDBJ whole genome shotgun (WGS) entry which is preliminary data.</text>
</comment>
<dbReference type="GO" id="GO:0016036">
    <property type="term" value="P:cellular response to phosphate starvation"/>
    <property type="evidence" value="ECO:0007669"/>
    <property type="project" value="TreeGrafter"/>
</dbReference>